<feature type="domain" description="SH3b" evidence="7">
    <location>
        <begin position="79"/>
        <end position="145"/>
    </location>
</feature>
<dbReference type="EMBL" id="SDOZ01000002">
    <property type="protein sequence ID" value="RXZ60857.1"/>
    <property type="molecule type" value="Genomic_DNA"/>
</dbReference>
<dbReference type="OrthoDB" id="9808890at2"/>
<reference evidence="9 10" key="1">
    <citation type="journal article" date="2019" name="Gut">
        <title>Antibiotics-induced monodominance of a novel gut bacterial order.</title>
        <authorList>
            <person name="Hildebrand F."/>
            <person name="Moitinho-Silva L."/>
            <person name="Blasche S."/>
            <person name="Jahn M.T."/>
            <person name="Gossmann T.I."/>
            <person name="Heuerta-Cepas J."/>
            <person name="Hercog R."/>
            <person name="Luetge M."/>
            <person name="Bahram M."/>
            <person name="Pryszlak A."/>
            <person name="Alves R.J."/>
            <person name="Waszak S.M."/>
            <person name="Zhu A."/>
            <person name="Ye L."/>
            <person name="Costea P.I."/>
            <person name="Aalvink S."/>
            <person name="Belzer C."/>
            <person name="Forslund S.K."/>
            <person name="Sunagawa S."/>
            <person name="Hentschel U."/>
            <person name="Merten C."/>
            <person name="Patil K.R."/>
            <person name="Benes V."/>
            <person name="Bork P."/>
        </authorList>
    </citation>
    <scope>NUCLEOTIDE SEQUENCE [LARGE SCALE GENOMIC DNA]</scope>
    <source>
        <strain evidence="9 10">HDS1380</strain>
    </source>
</reference>
<evidence type="ECO:0000259" key="8">
    <source>
        <dbReference type="PROSITE" id="PS51935"/>
    </source>
</evidence>
<evidence type="ECO:0000256" key="5">
    <source>
        <dbReference type="SAM" id="MobiDB-lite"/>
    </source>
</evidence>
<evidence type="ECO:0000256" key="4">
    <source>
        <dbReference type="ARBA" id="ARBA00022807"/>
    </source>
</evidence>
<dbReference type="Pfam" id="PF08239">
    <property type="entry name" value="SH3_3"/>
    <property type="match status" value="1"/>
</dbReference>
<keyword evidence="4" id="KW-0788">Thiol protease</keyword>
<evidence type="ECO:0000256" key="3">
    <source>
        <dbReference type="ARBA" id="ARBA00022801"/>
    </source>
</evidence>
<evidence type="ECO:0000256" key="6">
    <source>
        <dbReference type="SAM" id="SignalP"/>
    </source>
</evidence>
<dbReference type="AlphaFoldDB" id="A0A4Q2KA63"/>
<evidence type="ECO:0000313" key="10">
    <source>
        <dbReference type="Proteomes" id="UP000291269"/>
    </source>
</evidence>
<feature type="signal peptide" evidence="6">
    <location>
        <begin position="1"/>
        <end position="26"/>
    </location>
</feature>
<dbReference type="PANTHER" id="PTHR47053:SF1">
    <property type="entry name" value="MUREIN DD-ENDOPEPTIDASE MEPH-RELATED"/>
    <property type="match status" value="1"/>
</dbReference>
<keyword evidence="3" id="KW-0378">Hydrolase</keyword>
<feature type="domain" description="NlpC/P60" evidence="8">
    <location>
        <begin position="151"/>
        <end position="291"/>
    </location>
</feature>
<dbReference type="PROSITE" id="PS51781">
    <property type="entry name" value="SH3B"/>
    <property type="match status" value="1"/>
</dbReference>
<gene>
    <name evidence="9" type="ORF">ESZ91_00260</name>
</gene>
<dbReference type="GO" id="GO:0006508">
    <property type="term" value="P:proteolysis"/>
    <property type="evidence" value="ECO:0007669"/>
    <property type="project" value="UniProtKB-KW"/>
</dbReference>
<comment type="caution">
    <text evidence="9">The sequence shown here is derived from an EMBL/GenBank/DDBJ whole genome shotgun (WGS) entry which is preliminary data.</text>
</comment>
<dbReference type="SMART" id="SM00287">
    <property type="entry name" value="SH3b"/>
    <property type="match status" value="1"/>
</dbReference>
<keyword evidence="2" id="KW-0645">Protease</keyword>
<dbReference type="InterPro" id="IPR000064">
    <property type="entry name" value="NLP_P60_dom"/>
</dbReference>
<dbReference type="PANTHER" id="PTHR47053">
    <property type="entry name" value="MUREIN DD-ENDOPEPTIDASE MEPH-RELATED"/>
    <property type="match status" value="1"/>
</dbReference>
<keyword evidence="10" id="KW-1185">Reference proteome</keyword>
<dbReference type="InterPro" id="IPR051202">
    <property type="entry name" value="Peptidase_C40"/>
</dbReference>
<name>A0A4Q2KA63_9FIRM</name>
<evidence type="ECO:0000313" key="9">
    <source>
        <dbReference type="EMBL" id="RXZ60857.1"/>
    </source>
</evidence>
<dbReference type="Gene3D" id="3.90.1720.10">
    <property type="entry name" value="endopeptidase domain like (from Nostoc punctiforme)"/>
    <property type="match status" value="1"/>
</dbReference>
<dbReference type="RefSeq" id="WP_129222951.1">
    <property type="nucleotide sequence ID" value="NZ_SDOZ01000002.1"/>
</dbReference>
<evidence type="ECO:0000256" key="1">
    <source>
        <dbReference type="ARBA" id="ARBA00007074"/>
    </source>
</evidence>
<dbReference type="SUPFAM" id="SSF54001">
    <property type="entry name" value="Cysteine proteinases"/>
    <property type="match status" value="1"/>
</dbReference>
<dbReference type="InterPro" id="IPR038765">
    <property type="entry name" value="Papain-like_cys_pep_sf"/>
</dbReference>
<organism evidence="9 10">
    <name type="scientific">Candidatus Borkfalkia ceftriaxoniphila</name>
    <dbReference type="NCBI Taxonomy" id="2508949"/>
    <lineage>
        <taxon>Bacteria</taxon>
        <taxon>Bacillati</taxon>
        <taxon>Bacillota</taxon>
        <taxon>Clostridia</taxon>
        <taxon>Christensenellales</taxon>
        <taxon>Christensenellaceae</taxon>
        <taxon>Candidatus Borkfalkia</taxon>
    </lineage>
</organism>
<dbReference type="Pfam" id="PF00877">
    <property type="entry name" value="NLPC_P60"/>
    <property type="match status" value="1"/>
</dbReference>
<dbReference type="InterPro" id="IPR003646">
    <property type="entry name" value="SH3-like_bac-type"/>
</dbReference>
<evidence type="ECO:0000259" key="7">
    <source>
        <dbReference type="PROSITE" id="PS51781"/>
    </source>
</evidence>
<dbReference type="GO" id="GO:0008234">
    <property type="term" value="F:cysteine-type peptidase activity"/>
    <property type="evidence" value="ECO:0007669"/>
    <property type="project" value="UniProtKB-KW"/>
</dbReference>
<evidence type="ECO:0000256" key="2">
    <source>
        <dbReference type="ARBA" id="ARBA00022670"/>
    </source>
</evidence>
<protein>
    <submittedName>
        <fullName evidence="9">Uncharacterized protein</fullName>
    </submittedName>
</protein>
<dbReference type="Proteomes" id="UP000291269">
    <property type="component" value="Unassembled WGS sequence"/>
</dbReference>
<keyword evidence="6" id="KW-0732">Signal</keyword>
<proteinExistence type="inferred from homology"/>
<feature type="chain" id="PRO_5038852326" evidence="6">
    <location>
        <begin position="27"/>
        <end position="291"/>
    </location>
</feature>
<dbReference type="Gene3D" id="2.30.30.40">
    <property type="entry name" value="SH3 Domains"/>
    <property type="match status" value="1"/>
</dbReference>
<feature type="region of interest" description="Disordered" evidence="5">
    <location>
        <begin position="34"/>
        <end position="76"/>
    </location>
</feature>
<dbReference type="PROSITE" id="PS51935">
    <property type="entry name" value="NLPC_P60"/>
    <property type="match status" value="1"/>
</dbReference>
<sequence>MKKAYVTIAAAAISVAILLGATFASFHLTQRPSADNENGALLPDEDGGTLPPAPEPEAPDEKPLPPQEPETDVPVVTIPKDQYVRSKVNGLNIRSAPSTSASSLGYIDKGDMVLLKGKEGNWYETVYKNKPAYVSAGSSYTELFELETSPDSRVEAVIGEGYNLLGFPYVYGATRLHNGNGKFLSGFDKTKYDCSSLMQYMFYYGAGVNLELTTRTQVSQGTHVPRSELSRGDLIFFTNSTRYNKTGVERIGHVALYLGGNYILHTATDYAVIEEISAQRWSYYIETRRMI</sequence>
<comment type="similarity">
    <text evidence="1">Belongs to the peptidase C40 family.</text>
</comment>
<accession>A0A4Q2KA63</accession>